<dbReference type="EC" id="2.7.13.3" evidence="2"/>
<evidence type="ECO:0000256" key="6">
    <source>
        <dbReference type="ARBA" id="ARBA00022777"/>
    </source>
</evidence>
<evidence type="ECO:0000256" key="4">
    <source>
        <dbReference type="ARBA" id="ARBA00022679"/>
    </source>
</evidence>
<feature type="transmembrane region" description="Helical" evidence="9">
    <location>
        <begin position="146"/>
        <end position="171"/>
    </location>
</feature>
<dbReference type="SUPFAM" id="SSF55874">
    <property type="entry name" value="ATPase domain of HSP90 chaperone/DNA topoisomerase II/histidine kinase"/>
    <property type="match status" value="1"/>
</dbReference>
<evidence type="ECO:0000313" key="11">
    <source>
        <dbReference type="EMBL" id="TQM72612.1"/>
    </source>
</evidence>
<dbReference type="GO" id="GO:0000155">
    <property type="term" value="F:phosphorelay sensor kinase activity"/>
    <property type="evidence" value="ECO:0007669"/>
    <property type="project" value="InterPro"/>
</dbReference>
<keyword evidence="7" id="KW-0067">ATP-binding</keyword>
<feature type="transmembrane region" description="Helical" evidence="9">
    <location>
        <begin position="25"/>
        <end position="45"/>
    </location>
</feature>
<dbReference type="PANTHER" id="PTHR24421">
    <property type="entry name" value="NITRATE/NITRITE SENSOR PROTEIN NARX-RELATED"/>
    <property type="match status" value="1"/>
</dbReference>
<dbReference type="InterPro" id="IPR025828">
    <property type="entry name" value="Put_sensor_dom"/>
</dbReference>
<evidence type="ECO:0000256" key="1">
    <source>
        <dbReference type="ARBA" id="ARBA00000085"/>
    </source>
</evidence>
<keyword evidence="4" id="KW-0808">Transferase</keyword>
<evidence type="ECO:0000256" key="9">
    <source>
        <dbReference type="SAM" id="Phobius"/>
    </source>
</evidence>
<reference evidence="11 12" key="1">
    <citation type="submission" date="2019-06" db="EMBL/GenBank/DDBJ databases">
        <title>Sequencing the genomes of 1000 actinobacteria strains.</title>
        <authorList>
            <person name="Klenk H.-P."/>
        </authorList>
    </citation>
    <scope>NUCLEOTIDE SEQUENCE [LARGE SCALE GENOMIC DNA]</scope>
    <source>
        <strain evidence="11 12">DSM 43186</strain>
    </source>
</reference>
<keyword evidence="8" id="KW-0902">Two-component regulatory system</keyword>
<evidence type="ECO:0000256" key="3">
    <source>
        <dbReference type="ARBA" id="ARBA00022553"/>
    </source>
</evidence>
<dbReference type="InterPro" id="IPR003594">
    <property type="entry name" value="HATPase_dom"/>
</dbReference>
<dbReference type="CDD" id="cd16917">
    <property type="entry name" value="HATPase_UhpB-NarQ-NarX-like"/>
    <property type="match status" value="1"/>
</dbReference>
<dbReference type="InterPro" id="IPR050482">
    <property type="entry name" value="Sensor_HK_TwoCompSys"/>
</dbReference>
<dbReference type="PANTHER" id="PTHR24421:SF10">
    <property type="entry name" value="NITRATE_NITRITE SENSOR PROTEIN NARQ"/>
    <property type="match status" value="1"/>
</dbReference>
<feature type="domain" description="Histidine kinase/HSP90-like ATPase" evidence="10">
    <location>
        <begin position="340"/>
        <end position="430"/>
    </location>
</feature>
<dbReference type="Gene3D" id="1.20.5.1930">
    <property type="match status" value="1"/>
</dbReference>
<feature type="transmembrane region" description="Helical" evidence="9">
    <location>
        <begin position="51"/>
        <end position="76"/>
    </location>
</feature>
<evidence type="ECO:0000256" key="8">
    <source>
        <dbReference type="ARBA" id="ARBA00023012"/>
    </source>
</evidence>
<comment type="catalytic activity">
    <reaction evidence="1">
        <text>ATP + protein L-histidine = ADP + protein N-phospho-L-histidine.</text>
        <dbReference type="EC" id="2.7.13.3"/>
    </reaction>
</comment>
<evidence type="ECO:0000256" key="2">
    <source>
        <dbReference type="ARBA" id="ARBA00012438"/>
    </source>
</evidence>
<evidence type="ECO:0000256" key="5">
    <source>
        <dbReference type="ARBA" id="ARBA00022741"/>
    </source>
</evidence>
<feature type="transmembrane region" description="Helical" evidence="9">
    <location>
        <begin position="177"/>
        <end position="199"/>
    </location>
</feature>
<protein>
    <recommendedName>
        <fullName evidence="2">histidine kinase</fullName>
        <ecNumber evidence="2">2.7.13.3</ecNumber>
    </recommendedName>
</protein>
<feature type="transmembrane region" description="Helical" evidence="9">
    <location>
        <begin position="445"/>
        <end position="468"/>
    </location>
</feature>
<dbReference type="Gene3D" id="3.30.565.10">
    <property type="entry name" value="Histidine kinase-like ATPase, C-terminal domain"/>
    <property type="match status" value="1"/>
</dbReference>
<dbReference type="RefSeq" id="WP_142262150.1">
    <property type="nucleotide sequence ID" value="NZ_BMPV01000002.1"/>
</dbReference>
<organism evidence="11 12">
    <name type="scientific">Thermopolyspora flexuosa</name>
    <dbReference type="NCBI Taxonomy" id="103836"/>
    <lineage>
        <taxon>Bacteria</taxon>
        <taxon>Bacillati</taxon>
        <taxon>Actinomycetota</taxon>
        <taxon>Actinomycetes</taxon>
        <taxon>Streptosporangiales</taxon>
        <taxon>Streptosporangiaceae</taxon>
        <taxon>Thermopolyspora</taxon>
    </lineage>
</organism>
<dbReference type="SMART" id="SM00387">
    <property type="entry name" value="HATPase_c"/>
    <property type="match status" value="1"/>
</dbReference>
<comment type="caution">
    <text evidence="11">The sequence shown here is derived from an EMBL/GenBank/DDBJ whole genome shotgun (WGS) entry which is preliminary data.</text>
</comment>
<dbReference type="GO" id="GO:0046983">
    <property type="term" value="F:protein dimerization activity"/>
    <property type="evidence" value="ECO:0007669"/>
    <property type="project" value="InterPro"/>
</dbReference>
<dbReference type="Pfam" id="PF02518">
    <property type="entry name" value="HATPase_c"/>
    <property type="match status" value="1"/>
</dbReference>
<evidence type="ECO:0000313" key="12">
    <source>
        <dbReference type="Proteomes" id="UP000319213"/>
    </source>
</evidence>
<dbReference type="Pfam" id="PF07730">
    <property type="entry name" value="HisKA_3"/>
    <property type="match status" value="1"/>
</dbReference>
<keyword evidence="9" id="KW-0472">Membrane</keyword>
<gene>
    <name evidence="11" type="ORF">FHX40_4762</name>
</gene>
<name>A0A543IPW1_9ACTN</name>
<keyword evidence="9" id="KW-0812">Transmembrane</keyword>
<dbReference type="GO" id="GO:0016020">
    <property type="term" value="C:membrane"/>
    <property type="evidence" value="ECO:0007669"/>
    <property type="project" value="InterPro"/>
</dbReference>
<dbReference type="AlphaFoldDB" id="A0A543IPW1"/>
<dbReference type="OrthoDB" id="5241729at2"/>
<keyword evidence="5" id="KW-0547">Nucleotide-binding</keyword>
<dbReference type="InterPro" id="IPR011712">
    <property type="entry name" value="Sig_transdc_His_kin_sub3_dim/P"/>
</dbReference>
<dbReference type="Pfam" id="PF13796">
    <property type="entry name" value="Sensor"/>
    <property type="match status" value="1"/>
</dbReference>
<sequence>MDEKASTPRSGQNLANRPAVRLARWCGKVVSAIGNGLAMFALGIVQLPITAVVMLAVVLTYGFGLVFLFPPAILLSRRWLAIARRRAEAWSGVRIEDPYQPPPPPPVPQPDGWYREGRTLYRSPRFPAWSRRLNWLTKDPATWRDLVWLVLHPITGALIAVLPLLLIGYGAHLAVTGAWPVPLAGPVFAAAGLVAAPYVPRLYGLWTRALLGPTERARLARQVSHLARTRTEAVDAQAAELRRIERDLHDGAQARLVAMGMTLGAAERLVDTDPAAAKALIAKTREASADVLAELRRLVRGIYPPVLAERGLGDAVRALALDCPLKVTVEVDLPDRPPPPVEAAAYFAVSELLTNAARHSGAREVTIDIGRRGGDLRITVTDDGVGGADPARGSGLRGLERRIAAFDGVLAVHSPPGGPTVAVIEIPRVLPAGERPKATMPRRKVVLMGLCMGFSWLPLFPQGIVALIMKVIDAPRSWFLALYLPDPLSWITAIAFINLGVAMLVYGRYLAAEYERSKSSPACS</sequence>
<evidence type="ECO:0000256" key="7">
    <source>
        <dbReference type="ARBA" id="ARBA00022840"/>
    </source>
</evidence>
<dbReference type="EMBL" id="VFPQ01000002">
    <property type="protein sequence ID" value="TQM72612.1"/>
    <property type="molecule type" value="Genomic_DNA"/>
</dbReference>
<dbReference type="Proteomes" id="UP000319213">
    <property type="component" value="Unassembled WGS sequence"/>
</dbReference>
<keyword evidence="6 11" id="KW-0418">Kinase</keyword>
<accession>A0A543IPW1</accession>
<evidence type="ECO:0000259" key="10">
    <source>
        <dbReference type="SMART" id="SM00387"/>
    </source>
</evidence>
<dbReference type="GO" id="GO:0005524">
    <property type="term" value="F:ATP binding"/>
    <property type="evidence" value="ECO:0007669"/>
    <property type="project" value="UniProtKB-KW"/>
</dbReference>
<proteinExistence type="predicted"/>
<feature type="transmembrane region" description="Helical" evidence="9">
    <location>
        <begin position="488"/>
        <end position="511"/>
    </location>
</feature>
<keyword evidence="9" id="KW-1133">Transmembrane helix</keyword>
<dbReference type="InterPro" id="IPR036890">
    <property type="entry name" value="HATPase_C_sf"/>
</dbReference>
<keyword evidence="3" id="KW-0597">Phosphoprotein</keyword>
<keyword evidence="12" id="KW-1185">Reference proteome</keyword>